<dbReference type="EMBL" id="BQNB010019567">
    <property type="protein sequence ID" value="GJT86662.1"/>
    <property type="molecule type" value="Genomic_DNA"/>
</dbReference>
<accession>A0ABQ5HHH3</accession>
<keyword evidence="4" id="KW-1185">Reference proteome</keyword>
<dbReference type="Proteomes" id="UP001151760">
    <property type="component" value="Unassembled WGS sequence"/>
</dbReference>
<protein>
    <submittedName>
        <fullName evidence="3">Uncharacterized protein</fullName>
    </submittedName>
</protein>
<organism evidence="3 4">
    <name type="scientific">Tanacetum coccineum</name>
    <dbReference type="NCBI Taxonomy" id="301880"/>
    <lineage>
        <taxon>Eukaryota</taxon>
        <taxon>Viridiplantae</taxon>
        <taxon>Streptophyta</taxon>
        <taxon>Embryophyta</taxon>
        <taxon>Tracheophyta</taxon>
        <taxon>Spermatophyta</taxon>
        <taxon>Magnoliopsida</taxon>
        <taxon>eudicotyledons</taxon>
        <taxon>Gunneridae</taxon>
        <taxon>Pentapetalae</taxon>
        <taxon>asterids</taxon>
        <taxon>campanulids</taxon>
        <taxon>Asterales</taxon>
        <taxon>Asteraceae</taxon>
        <taxon>Asteroideae</taxon>
        <taxon>Anthemideae</taxon>
        <taxon>Anthemidinae</taxon>
        <taxon>Tanacetum</taxon>
    </lineage>
</organism>
<comment type="caution">
    <text evidence="3">The sequence shown here is derived from an EMBL/GenBank/DDBJ whole genome shotgun (WGS) entry which is preliminary data.</text>
</comment>
<reference evidence="3" key="1">
    <citation type="journal article" date="2022" name="Int. J. Mol. Sci.">
        <title>Draft Genome of Tanacetum Coccineum: Genomic Comparison of Closely Related Tanacetum-Family Plants.</title>
        <authorList>
            <person name="Yamashiro T."/>
            <person name="Shiraishi A."/>
            <person name="Nakayama K."/>
            <person name="Satake H."/>
        </authorList>
    </citation>
    <scope>NUCLEOTIDE SEQUENCE</scope>
</reference>
<feature type="compositionally biased region" description="Polar residues" evidence="1">
    <location>
        <begin position="94"/>
        <end position="106"/>
    </location>
</feature>
<feature type="chain" id="PRO_5046613948" evidence="2">
    <location>
        <begin position="27"/>
        <end position="106"/>
    </location>
</feature>
<feature type="compositionally biased region" description="Low complexity" evidence="1">
    <location>
        <begin position="45"/>
        <end position="66"/>
    </location>
</feature>
<sequence>MKHQAIYVTIMATFALLLLSFTPTRANRILEGDFHETWMQRSNPLLPSLQSRSPPVQPPGNGCNLTGNGGNLYIMSRKIVGRPIGATAPPPPESSQSLVQIGEATS</sequence>
<feature type="region of interest" description="Disordered" evidence="1">
    <location>
        <begin position="45"/>
        <end position="67"/>
    </location>
</feature>
<name>A0ABQ5HHH3_9ASTR</name>
<keyword evidence="2" id="KW-0732">Signal</keyword>
<feature type="signal peptide" evidence="2">
    <location>
        <begin position="1"/>
        <end position="26"/>
    </location>
</feature>
<proteinExistence type="predicted"/>
<evidence type="ECO:0000313" key="4">
    <source>
        <dbReference type="Proteomes" id="UP001151760"/>
    </source>
</evidence>
<evidence type="ECO:0000256" key="2">
    <source>
        <dbReference type="SAM" id="SignalP"/>
    </source>
</evidence>
<evidence type="ECO:0000256" key="1">
    <source>
        <dbReference type="SAM" id="MobiDB-lite"/>
    </source>
</evidence>
<gene>
    <name evidence="3" type="ORF">Tco_1068379</name>
</gene>
<evidence type="ECO:0000313" key="3">
    <source>
        <dbReference type="EMBL" id="GJT86662.1"/>
    </source>
</evidence>
<reference evidence="3" key="2">
    <citation type="submission" date="2022-01" db="EMBL/GenBank/DDBJ databases">
        <authorList>
            <person name="Yamashiro T."/>
            <person name="Shiraishi A."/>
            <person name="Satake H."/>
            <person name="Nakayama K."/>
        </authorList>
    </citation>
    <scope>NUCLEOTIDE SEQUENCE</scope>
</reference>
<feature type="region of interest" description="Disordered" evidence="1">
    <location>
        <begin position="83"/>
        <end position="106"/>
    </location>
</feature>